<dbReference type="PANTHER" id="PTHR13847">
    <property type="entry name" value="SARCOSINE DEHYDROGENASE-RELATED"/>
    <property type="match status" value="1"/>
</dbReference>
<evidence type="ECO:0000256" key="2">
    <source>
        <dbReference type="ARBA" id="ARBA00009410"/>
    </source>
</evidence>
<dbReference type="InterPro" id="IPR017741">
    <property type="entry name" value="FAD-dependent_OxRdtase_HpnW"/>
</dbReference>
<organism evidence="6 7">
    <name type="scientific">Cryobacterium ruanii</name>
    <dbReference type="NCBI Taxonomy" id="1259197"/>
    <lineage>
        <taxon>Bacteria</taxon>
        <taxon>Bacillati</taxon>
        <taxon>Actinomycetota</taxon>
        <taxon>Actinomycetes</taxon>
        <taxon>Micrococcales</taxon>
        <taxon>Microbacteriaceae</taxon>
        <taxon>Cryobacterium</taxon>
    </lineage>
</organism>
<dbReference type="InterPro" id="IPR006076">
    <property type="entry name" value="FAD-dep_OxRdtase"/>
</dbReference>
<evidence type="ECO:0000259" key="5">
    <source>
        <dbReference type="Pfam" id="PF01266"/>
    </source>
</evidence>
<dbReference type="Pfam" id="PF01266">
    <property type="entry name" value="DAO"/>
    <property type="match status" value="1"/>
</dbReference>
<keyword evidence="7" id="KW-1185">Reference proteome</keyword>
<accession>A0A4R9ANX7</accession>
<sequence>MAASGTTQSLTGAVYDLVIVGAGIVGLAHAWHAVKAGLRVHIVERDGFAVGASIRNFGHIGTTAQSGRALEFALAAREDWLQVAQAAGTPVTQAGTVVIARTVAELAVLEEFREERGDQAVLLTADETAQLLGFDAPGAVGGAHLALDLRVDPPHAIPALASYLQTLGVTFSYATNVGSIQEGILQTSRGPMRAAAIVIAVGHDLDRLFPQLAARWQIDRCRLRMLEIDTPRGIRIGPAILTGLGLLRYDGLAAQPSAAAVRSDFERLRPQLLEQQVNLMFTQRPDGRLIVGDTHHLSATETPFEDEASDELLLEETRHLFGVDSVTVRRRWRGVYAAGRSDVFVQEQPIPGVWVATVASGIGMTTAFGFAANTISQLISTPLQQPIDAARLPSRP</sequence>
<dbReference type="AlphaFoldDB" id="A0A4R9ANX7"/>
<reference evidence="6 7" key="1">
    <citation type="submission" date="2019-03" db="EMBL/GenBank/DDBJ databases">
        <title>Genomics of glacier-inhabiting Cryobacterium strains.</title>
        <authorList>
            <person name="Liu Q."/>
            <person name="Xin Y.-H."/>
        </authorList>
    </citation>
    <scope>NUCLEOTIDE SEQUENCE [LARGE SCALE GENOMIC DNA]</scope>
    <source>
        <strain evidence="6 7">Sr36</strain>
    </source>
</reference>
<feature type="domain" description="FAD dependent oxidoreductase" evidence="5">
    <location>
        <begin position="16"/>
        <end position="371"/>
    </location>
</feature>
<dbReference type="NCBIfam" id="TIGR03364">
    <property type="entry name" value="HpnW_proposed"/>
    <property type="match status" value="1"/>
</dbReference>
<name>A0A4R9ANX7_9MICO</name>
<dbReference type="SUPFAM" id="SSF51905">
    <property type="entry name" value="FAD/NAD(P)-binding domain"/>
    <property type="match status" value="1"/>
</dbReference>
<dbReference type="InterPro" id="IPR036188">
    <property type="entry name" value="FAD/NAD-bd_sf"/>
</dbReference>
<evidence type="ECO:0000256" key="1">
    <source>
        <dbReference type="ARBA" id="ARBA00001974"/>
    </source>
</evidence>
<evidence type="ECO:0000256" key="4">
    <source>
        <dbReference type="ARBA" id="ARBA00023002"/>
    </source>
</evidence>
<dbReference type="EMBL" id="SOHK01000012">
    <property type="protein sequence ID" value="TFD66520.1"/>
    <property type="molecule type" value="Genomic_DNA"/>
</dbReference>
<evidence type="ECO:0000256" key="3">
    <source>
        <dbReference type="ARBA" id="ARBA00022630"/>
    </source>
</evidence>
<keyword evidence="3" id="KW-0285">Flavoprotein</keyword>
<evidence type="ECO:0000313" key="7">
    <source>
        <dbReference type="Proteomes" id="UP000298154"/>
    </source>
</evidence>
<protein>
    <submittedName>
        <fullName evidence="6">TIGR03364 family FAD-dependent oxidoreductase</fullName>
    </submittedName>
</protein>
<dbReference type="GO" id="GO:0016491">
    <property type="term" value="F:oxidoreductase activity"/>
    <property type="evidence" value="ECO:0007669"/>
    <property type="project" value="UniProtKB-KW"/>
</dbReference>
<dbReference type="Proteomes" id="UP000298154">
    <property type="component" value="Unassembled WGS sequence"/>
</dbReference>
<dbReference type="OrthoDB" id="9799943at2"/>
<comment type="caution">
    <text evidence="6">The sequence shown here is derived from an EMBL/GenBank/DDBJ whole genome shotgun (WGS) entry which is preliminary data.</text>
</comment>
<dbReference type="Gene3D" id="3.50.50.60">
    <property type="entry name" value="FAD/NAD(P)-binding domain"/>
    <property type="match status" value="1"/>
</dbReference>
<comment type="cofactor">
    <cofactor evidence="1">
        <name>FAD</name>
        <dbReference type="ChEBI" id="CHEBI:57692"/>
    </cofactor>
</comment>
<proteinExistence type="inferred from homology"/>
<gene>
    <name evidence="6" type="ORF">E3T47_07230</name>
</gene>
<keyword evidence="4" id="KW-0560">Oxidoreductase</keyword>
<dbReference type="PANTHER" id="PTHR13847:SF286">
    <property type="entry name" value="D-AMINO ACID DEHYDROGENASE"/>
    <property type="match status" value="1"/>
</dbReference>
<evidence type="ECO:0000313" key="6">
    <source>
        <dbReference type="EMBL" id="TFD66520.1"/>
    </source>
</evidence>
<dbReference type="GO" id="GO:0005737">
    <property type="term" value="C:cytoplasm"/>
    <property type="evidence" value="ECO:0007669"/>
    <property type="project" value="TreeGrafter"/>
</dbReference>
<comment type="similarity">
    <text evidence="2">Belongs to the DadA oxidoreductase family.</text>
</comment>
<dbReference type="Gene3D" id="3.30.9.10">
    <property type="entry name" value="D-Amino Acid Oxidase, subunit A, domain 2"/>
    <property type="match status" value="1"/>
</dbReference>